<dbReference type="STRING" id="1891926.Fuma_01957"/>
<evidence type="ECO:0000313" key="2">
    <source>
        <dbReference type="EMBL" id="APZ92347.1"/>
    </source>
</evidence>
<evidence type="ECO:0000313" key="3">
    <source>
        <dbReference type="Proteomes" id="UP000187735"/>
    </source>
</evidence>
<sequence length="1158" mass="130669">MAITNFEEDLGFYSQRSGSERNSQRKAIVDYIALKLIAHGQPAPAGFRSANSLGAERILNTYQQRIRQLDSIRCPVDQRIESFLADHFKGLPGADELRLPDASLVLDRHGIARELSLPLDGDHYSNSLVSSYRVHNGVLHNPRHDRRTTKGTFHVAEGGLPIPDDKIAVPQQVFVNLFRAAMKPPKESMELPFTADQEQKAYSFVSLLLRPLLCPEVPGYCEEQSIEVRFVAPGSLVSNLDFVESIFGNGGNPFLPENDAALDVLHWSGHTGCVILAPHLTDYTKKELGLPSYDDATERQRRDGACWQSEDEPYNNGTPFKITCRTEEGVIVTLIADNYFGYCKKEVKTQLSYAANLSGNFEEEHAGGALAYASYNLGDDFIADSRRYNNRTFADVARDYADRIDVRPEGYGIDKQFPELVYVPEDCTANVHDQNVSWYQGEHKQTIPLTPGNVYMTPSGFKVKLEKHPAAPSWRLIGTASEGVCCHKPCTVSGGGKSEISKSIADYLLHGPIFVADVEKDLDLVQEIFDRDYSDRWSPDSKHLPDYTVKKTRKALDPSRSLGSLIKLLTPSSDYTDEYNAWLESIPGYVYAIVFIIKRMHRGDETGDWRKDFTVDIVNGHPGHELKYGDRTLVGTYLRVGLLSENTWRTYKLRQDFAPAQKVQTEDDISASVVVPTNQLDYLADHAGDATSVKFAENCEYRLFQRPDDAIHRGLDKQTEADLARDDNFIVNFEPLSREQIRDICDRAVDLSQFTDPMQKLLLEARDDDGGYVVCSATPRIINGKPSKNPRYLQMRLDLLEPLNRHVAEMGVRLFRAVPSNKPVRQPVNSVLVGRRNNPADYENGIRPLAVYNPIHYQELPELFMDFISSLTGKSPSTTGAGSEGALTKGPFNALLPITDLNAALVSYLLTDLAGFSTSAGHIGANVRVDHDISLLIPEIWCRLSPEERSPKFLLEEDLLEKMEDFEWEGKLVMASRLGYRVTSRFIRRFAGRVFDNPRKVFDDAIMRPETQDPASFADGILYITEAHQRVARNYLNDGSIDLACPPLRALLHIMAEGNYKGKDVHDPEIRKLFTLQSMLDSDWYEERLKARRQRDQKLWQRHVQYLQNFQSAPESSRDLERLNIAKRLETANAQLKRVSSSDYLHELHGTLGADRLR</sequence>
<dbReference type="OrthoDB" id="366044at2"/>
<accession>A0A1P8WEA2</accession>
<gene>
    <name evidence="2" type="ORF">Fuma_01957</name>
</gene>
<dbReference type="KEGG" id="fmr:Fuma_01957"/>
<dbReference type="EMBL" id="CP017641">
    <property type="protein sequence ID" value="APZ92347.1"/>
    <property type="molecule type" value="Genomic_DNA"/>
</dbReference>
<protein>
    <recommendedName>
        <fullName evidence="1">PPi-type phosphoenolpyruvate carboxykinase lobe 2 domain-containing protein</fullName>
    </recommendedName>
</protein>
<keyword evidence="3" id="KW-1185">Reference proteome</keyword>
<dbReference type="RefSeq" id="WP_077023982.1">
    <property type="nucleotide sequence ID" value="NZ_CP017641.1"/>
</dbReference>
<proteinExistence type="predicted"/>
<dbReference type="Proteomes" id="UP000187735">
    <property type="component" value="Chromosome"/>
</dbReference>
<organism evidence="2 3">
    <name type="scientific">Fuerstiella marisgermanici</name>
    <dbReference type="NCBI Taxonomy" id="1891926"/>
    <lineage>
        <taxon>Bacteria</taxon>
        <taxon>Pseudomonadati</taxon>
        <taxon>Planctomycetota</taxon>
        <taxon>Planctomycetia</taxon>
        <taxon>Planctomycetales</taxon>
        <taxon>Planctomycetaceae</taxon>
        <taxon>Fuerstiella</taxon>
    </lineage>
</organism>
<dbReference type="AlphaFoldDB" id="A0A1P8WEA2"/>
<name>A0A1P8WEA2_9PLAN</name>
<feature type="domain" description="PPi-type phosphoenolpyruvate carboxykinase lobe 2" evidence="1">
    <location>
        <begin position="515"/>
        <end position="628"/>
    </location>
</feature>
<reference evidence="2 3" key="1">
    <citation type="journal article" date="2016" name="Front. Microbiol.">
        <title>Fuerstia marisgermanicae gen. nov., sp. nov., an Unusual Member of the Phylum Planctomycetes from the German Wadden Sea.</title>
        <authorList>
            <person name="Kohn T."/>
            <person name="Heuer A."/>
            <person name="Jogler M."/>
            <person name="Vollmers J."/>
            <person name="Boedeker C."/>
            <person name="Bunk B."/>
            <person name="Rast P."/>
            <person name="Borchert D."/>
            <person name="Glockner I."/>
            <person name="Freese H.M."/>
            <person name="Klenk H.P."/>
            <person name="Overmann J."/>
            <person name="Kaster A.K."/>
            <person name="Rohde M."/>
            <person name="Wiegand S."/>
            <person name="Jogler C."/>
        </authorList>
    </citation>
    <scope>NUCLEOTIDE SEQUENCE [LARGE SCALE GENOMIC DNA]</scope>
    <source>
        <strain evidence="2 3">NH11</strain>
    </source>
</reference>
<dbReference type="InterPro" id="IPR058710">
    <property type="entry name" value="PEPCK_lobe_2"/>
</dbReference>
<evidence type="ECO:0000259" key="1">
    <source>
        <dbReference type="Pfam" id="PF26300"/>
    </source>
</evidence>
<dbReference type="Pfam" id="PF26300">
    <property type="entry name" value="PEPCK_PPi_lobe_2"/>
    <property type="match status" value="1"/>
</dbReference>